<evidence type="ECO:0000256" key="1">
    <source>
        <dbReference type="ARBA" id="ARBA00022729"/>
    </source>
</evidence>
<dbReference type="GeneID" id="101849937"/>
<feature type="chain" id="PRO_5045021893" evidence="2">
    <location>
        <begin position="27"/>
        <end position="406"/>
    </location>
</feature>
<keyword evidence="4 5" id="KW-0472">Membrane</keyword>
<dbReference type="InterPro" id="IPR001611">
    <property type="entry name" value="Leu-rich_rpt"/>
</dbReference>
<dbReference type="Gene3D" id="3.80.10.10">
    <property type="entry name" value="Ribonuclease Inhibitor"/>
    <property type="match status" value="2"/>
</dbReference>
<dbReference type="InterPro" id="IPR050328">
    <property type="entry name" value="Dev_Immune_Receptor"/>
</dbReference>
<dbReference type="Pfam" id="PF13855">
    <property type="entry name" value="LRR_8"/>
    <property type="match status" value="1"/>
</dbReference>
<evidence type="ECO:0000313" key="3">
    <source>
        <dbReference type="Proteomes" id="UP000694888"/>
    </source>
</evidence>
<dbReference type="PROSITE" id="PS51450">
    <property type="entry name" value="LRR"/>
    <property type="match status" value="2"/>
</dbReference>
<sequence>MKSMTGSSHFVLWVFLLTTIAHPASPACINKCKCIWRRSYMEVSCYNYPGQRVPRSELLKLGSSSIHFHLHAPKLPYVYAGDFPPQVKITSLRISGKYVTGYSRYAFSSIAKSLKSLDIDAPTFFFASPFYPVIPLNHLRSLQIRCNPYFARDFIIYTRFLRPPVTNSLRELILDDCRIISFADWVFKGLHLTKFSLRYNSIPKVPLPLRSMPLKKLDLSSNKLTCLTPHRFPPNLTSLNLSYNNISFVEPGVFWYLPHLTNIDLSYNRFLYLFPREFDRVKAGLINLAYTGLIGLDSCVTAPGSSAYLLFKGTPLPCGCELRGFLEHSATRIGGECVDAFGVKFKLYTYEFWHQIHKYECRPYKRTSWYLAVQRLRASRGSAWCPETRRQPHFRGTVPPHLDLEP</sequence>
<dbReference type="PANTHER" id="PTHR24373">
    <property type="entry name" value="SLIT RELATED LEUCINE-RICH REPEAT NEURONAL PROTEIN"/>
    <property type="match status" value="1"/>
</dbReference>
<accession>A0ABM1A386</accession>
<keyword evidence="3" id="KW-1185">Reference proteome</keyword>
<reference evidence="4 5" key="1">
    <citation type="submission" date="2025-05" db="UniProtKB">
        <authorList>
            <consortium name="RefSeq"/>
        </authorList>
    </citation>
    <scope>IDENTIFICATION</scope>
</reference>
<keyword evidence="4 5" id="KW-0812">Transmembrane</keyword>
<gene>
    <name evidence="4 5" type="primary">LOC101849937</name>
</gene>
<evidence type="ECO:0000313" key="4">
    <source>
        <dbReference type="RefSeq" id="XP_005101770.1"/>
    </source>
</evidence>
<evidence type="ECO:0000256" key="2">
    <source>
        <dbReference type="SAM" id="SignalP"/>
    </source>
</evidence>
<dbReference type="Proteomes" id="UP000694888">
    <property type="component" value="Unplaced"/>
</dbReference>
<keyword evidence="1 2" id="KW-0732">Signal</keyword>
<organism evidence="3 5">
    <name type="scientific">Aplysia californica</name>
    <name type="common">California sea hare</name>
    <dbReference type="NCBI Taxonomy" id="6500"/>
    <lineage>
        <taxon>Eukaryota</taxon>
        <taxon>Metazoa</taxon>
        <taxon>Spiralia</taxon>
        <taxon>Lophotrochozoa</taxon>
        <taxon>Mollusca</taxon>
        <taxon>Gastropoda</taxon>
        <taxon>Heterobranchia</taxon>
        <taxon>Euthyneura</taxon>
        <taxon>Tectipleura</taxon>
        <taxon>Aplysiida</taxon>
        <taxon>Aplysioidea</taxon>
        <taxon>Aplysiidae</taxon>
        <taxon>Aplysia</taxon>
    </lineage>
</organism>
<dbReference type="RefSeq" id="XP_012939926.1">
    <property type="nucleotide sequence ID" value="XM_013084472.1"/>
</dbReference>
<protein>
    <submittedName>
        <fullName evidence="4 5">Leucine-rich repeat transmembrane neuronal protein 1</fullName>
    </submittedName>
</protein>
<feature type="signal peptide" evidence="2">
    <location>
        <begin position="1"/>
        <end position="26"/>
    </location>
</feature>
<dbReference type="SUPFAM" id="SSF52058">
    <property type="entry name" value="L domain-like"/>
    <property type="match status" value="1"/>
</dbReference>
<dbReference type="InterPro" id="IPR032675">
    <property type="entry name" value="LRR_dom_sf"/>
</dbReference>
<proteinExistence type="predicted"/>
<name>A0ABM1A386_APLCA</name>
<dbReference type="RefSeq" id="XP_005101770.1">
    <property type="nucleotide sequence ID" value="XM_005101713.2"/>
</dbReference>
<dbReference type="PANTHER" id="PTHR24373:SF275">
    <property type="entry name" value="TIR DOMAIN-CONTAINING PROTEIN"/>
    <property type="match status" value="1"/>
</dbReference>
<evidence type="ECO:0000313" key="5">
    <source>
        <dbReference type="RefSeq" id="XP_012939926.1"/>
    </source>
</evidence>